<evidence type="ECO:0000256" key="7">
    <source>
        <dbReference type="ARBA" id="ARBA00023014"/>
    </source>
</evidence>
<keyword evidence="6" id="KW-0408">Iron</keyword>
<dbReference type="InterPro" id="IPR015881">
    <property type="entry name" value="ARHD_Rieske_2Fe_2S"/>
</dbReference>
<dbReference type="SUPFAM" id="SSF50022">
    <property type="entry name" value="ISP domain"/>
    <property type="match status" value="1"/>
</dbReference>
<dbReference type="NCBIfam" id="TIGR03229">
    <property type="entry name" value="benzo_1_2_benA"/>
    <property type="match status" value="1"/>
</dbReference>
<dbReference type="Gene3D" id="2.102.10.10">
    <property type="entry name" value="Rieske [2Fe-2S] iron-sulphur domain"/>
    <property type="match status" value="1"/>
</dbReference>
<evidence type="ECO:0000256" key="2">
    <source>
        <dbReference type="ARBA" id="ARBA00022714"/>
    </source>
</evidence>
<dbReference type="PROSITE" id="PS51296">
    <property type="entry name" value="RIESKE"/>
    <property type="match status" value="1"/>
</dbReference>
<dbReference type="InterPro" id="IPR036922">
    <property type="entry name" value="Rieske_2Fe-2S_sf"/>
</dbReference>
<dbReference type="GO" id="GO:0051213">
    <property type="term" value="F:dioxygenase activity"/>
    <property type="evidence" value="ECO:0007669"/>
    <property type="project" value="UniProtKB-KW"/>
</dbReference>
<dbReference type="InterPro" id="IPR017639">
    <property type="entry name" value="Benzo_1-2-diOase_lsu"/>
</dbReference>
<dbReference type="InterPro" id="IPR001663">
    <property type="entry name" value="Rng_hydr_dOase-A"/>
</dbReference>
<keyword evidence="7" id="KW-0411">Iron-sulfur</keyword>
<dbReference type="PANTHER" id="PTHR43756">
    <property type="entry name" value="CHOLINE MONOOXYGENASE, CHLOROPLASTIC"/>
    <property type="match status" value="1"/>
</dbReference>
<keyword evidence="2" id="KW-0001">2Fe-2S</keyword>
<keyword evidence="8" id="KW-0520">NAD</keyword>
<evidence type="ECO:0000256" key="1">
    <source>
        <dbReference type="ARBA" id="ARBA00008751"/>
    </source>
</evidence>
<protein>
    <submittedName>
        <fullName evidence="10">Benzoate 1,2-dioxygenase, large subunit</fullName>
    </submittedName>
</protein>
<evidence type="ECO:0000256" key="6">
    <source>
        <dbReference type="ARBA" id="ARBA00023004"/>
    </source>
</evidence>
<keyword evidence="4 10" id="KW-0223">Dioxygenase</keyword>
<dbReference type="EMBL" id="ACYS02000148">
    <property type="protein sequence ID" value="EGJ67377.1"/>
    <property type="molecule type" value="Genomic_DNA"/>
</dbReference>
<dbReference type="Gene3D" id="3.90.380.10">
    <property type="entry name" value="Naphthalene 1,2-dioxygenase Alpha Subunit, Chain A, domain 1"/>
    <property type="match status" value="1"/>
</dbReference>
<proteinExistence type="inferred from homology"/>
<dbReference type="SUPFAM" id="SSF55961">
    <property type="entry name" value="Bet v1-like"/>
    <property type="match status" value="1"/>
</dbReference>
<dbReference type="CDD" id="cd08879">
    <property type="entry name" value="RHO_alpha_C_AntDO-like"/>
    <property type="match status" value="1"/>
</dbReference>
<evidence type="ECO:0000256" key="5">
    <source>
        <dbReference type="ARBA" id="ARBA00023002"/>
    </source>
</evidence>
<evidence type="ECO:0000256" key="8">
    <source>
        <dbReference type="ARBA" id="ARBA00023027"/>
    </source>
</evidence>
<dbReference type="AlphaFoldDB" id="A0A828SR11"/>
<dbReference type="InterPro" id="IPR017941">
    <property type="entry name" value="Rieske_2Fe-2S"/>
</dbReference>
<comment type="caution">
    <text evidence="10">The sequence shown here is derived from an EMBL/GenBank/DDBJ whole genome shotgun (WGS) entry which is preliminary data.</text>
</comment>
<dbReference type="PRINTS" id="PR00090">
    <property type="entry name" value="RNGDIOXGNASE"/>
</dbReference>
<dbReference type="InterPro" id="IPR015879">
    <property type="entry name" value="Ring_hydroxy_dOase_asu_C_dom"/>
</dbReference>
<gene>
    <name evidence="10" type="ORF">HMPREF0022_02902</name>
</gene>
<organism evidence="10 11">
    <name type="scientific">Acinetobacter baumannii 6014059</name>
    <dbReference type="NCBI Taxonomy" id="525242"/>
    <lineage>
        <taxon>Bacteria</taxon>
        <taxon>Pseudomonadati</taxon>
        <taxon>Pseudomonadota</taxon>
        <taxon>Gammaproteobacteria</taxon>
        <taxon>Moraxellales</taxon>
        <taxon>Moraxellaceae</taxon>
        <taxon>Acinetobacter</taxon>
        <taxon>Acinetobacter calcoaceticus/baumannii complex</taxon>
    </lineage>
</organism>
<reference evidence="10 11" key="1">
    <citation type="submission" date="2011-04" db="EMBL/GenBank/DDBJ databases">
        <authorList>
            <person name="Weinstock G."/>
            <person name="Sodergren E."/>
            <person name="Clifton S."/>
            <person name="Fulton L."/>
            <person name="Fulton B."/>
            <person name="Courtney L."/>
            <person name="Fronick C."/>
            <person name="Harrison M."/>
            <person name="Strong C."/>
            <person name="Farmer C."/>
            <person name="Delahaunty K."/>
            <person name="Markovic C."/>
            <person name="Hall O."/>
            <person name="Minx P."/>
            <person name="Tomlinson C."/>
            <person name="Mitreva M."/>
            <person name="Hou S."/>
            <person name="Chen J."/>
            <person name="Wollam A."/>
            <person name="Pepin K.H."/>
            <person name="Johnson M."/>
            <person name="Bhonagiri V."/>
            <person name="Zhang X."/>
            <person name="Suruliraj S."/>
            <person name="Warren W."/>
            <person name="Chinwalla A."/>
            <person name="Mardis E.R."/>
            <person name="Wilson R.K."/>
        </authorList>
    </citation>
    <scope>NUCLEOTIDE SEQUENCE [LARGE SCALE GENOMIC DNA]</scope>
    <source>
        <strain evidence="10 11">6014059</strain>
    </source>
</reference>
<evidence type="ECO:0000259" key="9">
    <source>
        <dbReference type="PROSITE" id="PS51296"/>
    </source>
</evidence>
<feature type="domain" description="Rieske" evidence="9">
    <location>
        <begin position="85"/>
        <end position="182"/>
    </location>
</feature>
<accession>A0A828SR11</accession>
<name>A0A828SR11_ACIBA</name>
<dbReference type="PROSITE" id="PS00570">
    <property type="entry name" value="RING_HYDROXYL_ALPHA"/>
    <property type="match status" value="1"/>
</dbReference>
<dbReference type="GO" id="GO:0051537">
    <property type="term" value="F:2 iron, 2 sulfur cluster binding"/>
    <property type="evidence" value="ECO:0007669"/>
    <property type="project" value="UniProtKB-KW"/>
</dbReference>
<evidence type="ECO:0000313" key="10">
    <source>
        <dbReference type="EMBL" id="EGJ67377.1"/>
    </source>
</evidence>
<dbReference type="Pfam" id="PF00848">
    <property type="entry name" value="Ring_hydroxyl_A"/>
    <property type="match status" value="1"/>
</dbReference>
<dbReference type="Proteomes" id="UP000003204">
    <property type="component" value="Unassembled WGS sequence"/>
</dbReference>
<dbReference type="PANTHER" id="PTHR43756:SF1">
    <property type="entry name" value="3-PHENYLPROPIONATE_CINNAMIC ACID DIOXYGENASE SUBUNIT ALPHA"/>
    <property type="match status" value="1"/>
</dbReference>
<dbReference type="Pfam" id="PF00355">
    <property type="entry name" value="Rieske"/>
    <property type="match status" value="1"/>
</dbReference>
<evidence type="ECO:0000313" key="11">
    <source>
        <dbReference type="Proteomes" id="UP000003204"/>
    </source>
</evidence>
<keyword evidence="5" id="KW-0560">Oxidoreductase</keyword>
<comment type="similarity">
    <text evidence="1">Belongs to the bacterial ring-hydroxylating dioxygenase alpha subunit family.</text>
</comment>
<dbReference type="CDD" id="cd03542">
    <property type="entry name" value="Rieske_RO_Alpha_HBDO"/>
    <property type="match status" value="1"/>
</dbReference>
<keyword evidence="3" id="KW-0479">Metal-binding</keyword>
<evidence type="ECO:0000256" key="3">
    <source>
        <dbReference type="ARBA" id="ARBA00022723"/>
    </source>
</evidence>
<dbReference type="GO" id="GO:0005506">
    <property type="term" value="F:iron ion binding"/>
    <property type="evidence" value="ECO:0007669"/>
    <property type="project" value="InterPro"/>
</dbReference>
<sequence>MRFIDILGYQDLLNRSEGLDDFHPLESRRTDMPRIPVINTSHLDRIDELLVDNIDTGEFKLHRSVFTDEALFDLEMKYIFEGNWVYLAHESQIPNNNDYYTTYIGRQPIIIARNRNGELNAMINACSHRGAQLCRYKRGNKATYTCPFHGWTFNNSGKLLKVKDPTDAGYSDCFNQDGSHDLKKVARFESYKGFLFGSLNPDVPSLEEFLGETTKIIDMIVDQSEHGLEVLRGSSTYTYEGNWKLTAENGADGYHVSAVHWNYAATTQHRKETQAADNIRAMSAGSWGKQGGGSYGFENGHMLLWTQWANPEDRPNFPKADEYTEKYGEAMSKWMIERSRNLCLYPNVYLMDQFGSQIRVLRPLSVNRTEVTIYCIAPKGEAPEARARRIRQYEDFFNASGMATPDDLEEFRACQAGYAGIALEWNDMCRGSKHWIYGPDDAANEIGLKPMLSGIKTEDEGLYLAQHQYWLKTMKHAIATEKEIADQGETA</sequence>
<evidence type="ECO:0000256" key="4">
    <source>
        <dbReference type="ARBA" id="ARBA00022964"/>
    </source>
</evidence>